<protein>
    <recommendedName>
        <fullName evidence="5">GDP-mannose pyrophosphatase</fullName>
    </recommendedName>
    <alternativeName>
        <fullName evidence="7">GDP-mannose hydrolase</fullName>
    </alternativeName>
    <alternativeName>
        <fullName evidence="8">GDPMK</fullName>
    </alternativeName>
</protein>
<evidence type="ECO:0000256" key="1">
    <source>
        <dbReference type="ARBA" id="ARBA00000847"/>
    </source>
</evidence>
<dbReference type="GO" id="GO:0046872">
    <property type="term" value="F:metal ion binding"/>
    <property type="evidence" value="ECO:0007669"/>
    <property type="project" value="UniProtKB-KW"/>
</dbReference>
<dbReference type="GO" id="GO:0006753">
    <property type="term" value="P:nucleoside phosphate metabolic process"/>
    <property type="evidence" value="ECO:0007669"/>
    <property type="project" value="TreeGrafter"/>
</dbReference>
<evidence type="ECO:0000256" key="8">
    <source>
        <dbReference type="ARBA" id="ARBA00032272"/>
    </source>
</evidence>
<keyword evidence="9" id="KW-0460">Magnesium</keyword>
<dbReference type="InterPro" id="IPR004385">
    <property type="entry name" value="NDP_pyrophosphatase"/>
</dbReference>
<evidence type="ECO:0000259" key="12">
    <source>
        <dbReference type="PROSITE" id="PS51462"/>
    </source>
</evidence>
<feature type="binding site" evidence="9">
    <location>
        <position position="98"/>
    </location>
    <ligand>
        <name>Mg(2+)</name>
        <dbReference type="ChEBI" id="CHEBI:18420"/>
        <label>1</label>
    </ligand>
</feature>
<dbReference type="GO" id="GO:0005829">
    <property type="term" value="C:cytosol"/>
    <property type="evidence" value="ECO:0007669"/>
    <property type="project" value="TreeGrafter"/>
</dbReference>
<feature type="binding site" evidence="9">
    <location>
        <position position="102"/>
    </location>
    <ligand>
        <name>Mg(2+)</name>
        <dbReference type="ChEBI" id="CHEBI:18420"/>
        <label>1</label>
    </ligand>
</feature>
<name>A0A2S9WSS4_9FLAO</name>
<dbReference type="RefSeq" id="WP_105982194.1">
    <property type="nucleotide sequence ID" value="NZ_MQUC01000003.1"/>
</dbReference>
<organism evidence="13 14">
    <name type="scientific">Nonlabens agnitus</name>
    <dbReference type="NCBI Taxonomy" id="870484"/>
    <lineage>
        <taxon>Bacteria</taxon>
        <taxon>Pseudomonadati</taxon>
        <taxon>Bacteroidota</taxon>
        <taxon>Flavobacteriia</taxon>
        <taxon>Flavobacteriales</taxon>
        <taxon>Flavobacteriaceae</taxon>
        <taxon>Nonlabens</taxon>
    </lineage>
</organism>
<dbReference type="InterPro" id="IPR015797">
    <property type="entry name" value="NUDIX_hydrolase-like_dom_sf"/>
</dbReference>
<dbReference type="Pfam" id="PF00293">
    <property type="entry name" value="NUDIX"/>
    <property type="match status" value="1"/>
</dbReference>
<evidence type="ECO:0000256" key="10">
    <source>
        <dbReference type="PIRSR" id="PIRSR604385-3"/>
    </source>
</evidence>
<evidence type="ECO:0000256" key="5">
    <source>
        <dbReference type="ARBA" id="ARBA00016377"/>
    </source>
</evidence>
<gene>
    <name evidence="13" type="ORF">BST86_04255</name>
</gene>
<dbReference type="EMBL" id="MQUC01000003">
    <property type="protein sequence ID" value="PRP66356.1"/>
    <property type="molecule type" value="Genomic_DNA"/>
</dbReference>
<proteinExistence type="inferred from homology"/>
<evidence type="ECO:0000256" key="6">
    <source>
        <dbReference type="ARBA" id="ARBA00022801"/>
    </source>
</evidence>
<dbReference type="NCBIfam" id="TIGR00052">
    <property type="entry name" value="nudix-type nucleoside diphosphatase, YffH/AdpP family"/>
    <property type="match status" value="1"/>
</dbReference>
<feature type="domain" description="Nudix hydrolase" evidence="12">
    <location>
        <begin position="42"/>
        <end position="171"/>
    </location>
</feature>
<comment type="subunit">
    <text evidence="4">Homodimer.</text>
</comment>
<dbReference type="PANTHER" id="PTHR11839">
    <property type="entry name" value="UDP/ADP-SUGAR PYROPHOSPHATASE"/>
    <property type="match status" value="1"/>
</dbReference>
<dbReference type="AlphaFoldDB" id="A0A2S9WSS4"/>
<dbReference type="InterPro" id="IPR000086">
    <property type="entry name" value="NUDIX_hydrolase_dom"/>
</dbReference>
<reference evidence="13 14" key="1">
    <citation type="submission" date="2016-11" db="EMBL/GenBank/DDBJ databases">
        <title>Trade-off between light-utilization and light-protection in marine flavobacteria.</title>
        <authorList>
            <person name="Kumagai Y."/>
        </authorList>
    </citation>
    <scope>NUCLEOTIDE SEQUENCE [LARGE SCALE GENOMIC DNA]</scope>
    <source>
        <strain evidence="13 14">JCM 17109</strain>
    </source>
</reference>
<keyword evidence="11" id="KW-0812">Transmembrane</keyword>
<evidence type="ECO:0000256" key="11">
    <source>
        <dbReference type="SAM" id="Phobius"/>
    </source>
</evidence>
<accession>A0A2S9WSS4</accession>
<comment type="similarity">
    <text evidence="3">Belongs to the Nudix hydrolase family. NudK subfamily.</text>
</comment>
<dbReference type="GO" id="GO:0019693">
    <property type="term" value="P:ribose phosphate metabolic process"/>
    <property type="evidence" value="ECO:0007669"/>
    <property type="project" value="TreeGrafter"/>
</dbReference>
<keyword evidence="6" id="KW-0378">Hydrolase</keyword>
<keyword evidence="11" id="KW-1133">Transmembrane helix</keyword>
<evidence type="ECO:0000256" key="2">
    <source>
        <dbReference type="ARBA" id="ARBA00001946"/>
    </source>
</evidence>
<feature type="short sequence motif" description="Nudix box" evidence="10">
    <location>
        <begin position="83"/>
        <end position="105"/>
    </location>
</feature>
<evidence type="ECO:0000256" key="9">
    <source>
        <dbReference type="PIRSR" id="PIRSR604385-2"/>
    </source>
</evidence>
<dbReference type="GO" id="GO:0019144">
    <property type="term" value="F:ADP-sugar diphosphatase activity"/>
    <property type="evidence" value="ECO:0007669"/>
    <property type="project" value="TreeGrafter"/>
</dbReference>
<evidence type="ECO:0000256" key="3">
    <source>
        <dbReference type="ARBA" id="ARBA00007275"/>
    </source>
</evidence>
<comment type="catalytic activity">
    <reaction evidence="1">
        <text>GDP-alpha-D-mannose + H2O = alpha-D-mannose 1-phosphate + GMP + 2 H(+)</text>
        <dbReference type="Rhea" id="RHEA:27978"/>
        <dbReference type="ChEBI" id="CHEBI:15377"/>
        <dbReference type="ChEBI" id="CHEBI:15378"/>
        <dbReference type="ChEBI" id="CHEBI:57527"/>
        <dbReference type="ChEBI" id="CHEBI:58115"/>
        <dbReference type="ChEBI" id="CHEBI:58409"/>
    </reaction>
</comment>
<dbReference type="SUPFAM" id="SSF55811">
    <property type="entry name" value="Nudix"/>
    <property type="match status" value="1"/>
</dbReference>
<keyword evidence="9" id="KW-0479">Metal-binding</keyword>
<sequence length="192" mass="22253">MDYRIEDEKIVYKGFLKVLEAQVTHDTFNQDHQKQATRECLERGDSVAILIYERDTDSFLFTRQFRYPSARRDAPWMLELVAGSIDTGETDIASAKRETREEIGYEVEHLERIHTYFPSPGGCSEQIHLFYTEVNQSQQTESGGGKPSEKENIQTVRIKKSEAKKMLLEGAFNNSITIIGLQWYFLRDAFNK</sequence>
<evidence type="ECO:0000256" key="7">
    <source>
        <dbReference type="ARBA" id="ARBA00032162"/>
    </source>
</evidence>
<dbReference type="Proteomes" id="UP000239532">
    <property type="component" value="Unassembled WGS sequence"/>
</dbReference>
<dbReference type="OrthoDB" id="1523642at2"/>
<comment type="cofactor">
    <cofactor evidence="2 9">
        <name>Mg(2+)</name>
        <dbReference type="ChEBI" id="CHEBI:18420"/>
    </cofactor>
</comment>
<dbReference type="PROSITE" id="PS51462">
    <property type="entry name" value="NUDIX"/>
    <property type="match status" value="1"/>
</dbReference>
<feature type="binding site" evidence="9">
    <location>
        <position position="151"/>
    </location>
    <ligand>
        <name>Mg(2+)</name>
        <dbReference type="ChEBI" id="CHEBI:18420"/>
        <label>2</label>
    </ligand>
</feature>
<keyword evidence="14" id="KW-1185">Reference proteome</keyword>
<feature type="transmembrane region" description="Helical" evidence="11">
    <location>
        <begin position="167"/>
        <end position="186"/>
    </location>
</feature>
<comment type="caution">
    <text evidence="13">The sequence shown here is derived from an EMBL/GenBank/DDBJ whole genome shotgun (WGS) entry which is preliminary data.</text>
</comment>
<keyword evidence="11" id="KW-0472">Membrane</keyword>
<feature type="binding site" evidence="9">
    <location>
        <position position="82"/>
    </location>
    <ligand>
        <name>Mg(2+)</name>
        <dbReference type="ChEBI" id="CHEBI:18420"/>
        <label>1</label>
    </ligand>
</feature>
<dbReference type="PANTHER" id="PTHR11839:SF18">
    <property type="entry name" value="NUDIX HYDROLASE DOMAIN-CONTAINING PROTEIN"/>
    <property type="match status" value="1"/>
</dbReference>
<evidence type="ECO:0000313" key="14">
    <source>
        <dbReference type="Proteomes" id="UP000239532"/>
    </source>
</evidence>
<dbReference type="Gene3D" id="3.90.79.10">
    <property type="entry name" value="Nucleoside Triphosphate Pyrophosphohydrolase"/>
    <property type="match status" value="1"/>
</dbReference>
<evidence type="ECO:0000313" key="13">
    <source>
        <dbReference type="EMBL" id="PRP66356.1"/>
    </source>
</evidence>
<evidence type="ECO:0000256" key="4">
    <source>
        <dbReference type="ARBA" id="ARBA00011738"/>
    </source>
</evidence>